<sequence>MIRPALIAIAVLLSGWAAARAETVDVAIVLAVDASSSVSHGEFGLQMDGIAQALRDGEVARAIAGGPSGRVAFTLVQWSGPGQVRQALDWRAVDSPEGIETLARDVELTPRYFSAGGTAIGQALLYAASQFENLPWPAGRRVIDISGDGRNTDAPAVQGAREDVIAGGIVINGLPILSQEPGIERYYREEVIGGYGAFVEVAADYDAFAAAMRRKLLREIRTDPLISRRPPARVDRPGGLDYFVAAGESRHSGRMR</sequence>
<proteinExistence type="predicted"/>
<dbReference type="Gene3D" id="3.40.50.410">
    <property type="entry name" value="von Willebrand factor, type A domain"/>
    <property type="match status" value="1"/>
</dbReference>
<accession>A0A2M9G6E3</accession>
<dbReference type="SUPFAM" id="SSF53300">
    <property type="entry name" value="vWA-like"/>
    <property type="match status" value="1"/>
</dbReference>
<evidence type="ECO:0000259" key="2">
    <source>
        <dbReference type="PROSITE" id="PS50234"/>
    </source>
</evidence>
<dbReference type="PROSITE" id="PS50234">
    <property type="entry name" value="VWFA"/>
    <property type="match status" value="1"/>
</dbReference>
<organism evidence="3 4">
    <name type="scientific">Minwuia thermotolerans</name>
    <dbReference type="NCBI Taxonomy" id="2056226"/>
    <lineage>
        <taxon>Bacteria</taxon>
        <taxon>Pseudomonadati</taxon>
        <taxon>Pseudomonadota</taxon>
        <taxon>Alphaproteobacteria</taxon>
        <taxon>Minwuiales</taxon>
        <taxon>Minwuiaceae</taxon>
        <taxon>Minwuia</taxon>
    </lineage>
</organism>
<dbReference type="RefSeq" id="WP_109792757.1">
    <property type="nucleotide sequence ID" value="NZ_PHIG01000006.1"/>
</dbReference>
<feature type="domain" description="VWFA" evidence="2">
    <location>
        <begin position="27"/>
        <end position="220"/>
    </location>
</feature>
<reference evidence="3 4" key="1">
    <citation type="submission" date="2017-11" db="EMBL/GenBank/DDBJ databases">
        <title>Draft genome sequence of Rhizobiales bacterium SY3-13.</title>
        <authorList>
            <person name="Sun C."/>
        </authorList>
    </citation>
    <scope>NUCLEOTIDE SEQUENCE [LARGE SCALE GENOMIC DNA]</scope>
    <source>
        <strain evidence="3 4">SY3-13</strain>
    </source>
</reference>
<dbReference type="OrthoDB" id="9792179at2"/>
<feature type="chain" id="PRO_5014889800" description="VWFA domain-containing protein" evidence="1">
    <location>
        <begin position="22"/>
        <end position="256"/>
    </location>
</feature>
<dbReference type="InterPro" id="IPR002035">
    <property type="entry name" value="VWF_A"/>
</dbReference>
<keyword evidence="1" id="KW-0732">Signal</keyword>
<dbReference type="Pfam" id="PF06707">
    <property type="entry name" value="DUF1194"/>
    <property type="match status" value="1"/>
</dbReference>
<dbReference type="InterPro" id="IPR036465">
    <property type="entry name" value="vWFA_dom_sf"/>
</dbReference>
<protein>
    <recommendedName>
        <fullName evidence="2">VWFA domain-containing protein</fullName>
    </recommendedName>
</protein>
<dbReference type="AlphaFoldDB" id="A0A2M9G6E3"/>
<comment type="caution">
    <text evidence="3">The sequence shown here is derived from an EMBL/GenBank/DDBJ whole genome shotgun (WGS) entry which is preliminary data.</text>
</comment>
<dbReference type="Proteomes" id="UP000229498">
    <property type="component" value="Unassembled WGS sequence"/>
</dbReference>
<evidence type="ECO:0000313" key="3">
    <source>
        <dbReference type="EMBL" id="PJK31289.1"/>
    </source>
</evidence>
<name>A0A2M9G6E3_9PROT</name>
<evidence type="ECO:0000313" key="4">
    <source>
        <dbReference type="Proteomes" id="UP000229498"/>
    </source>
</evidence>
<dbReference type="EMBL" id="PHIG01000006">
    <property type="protein sequence ID" value="PJK31289.1"/>
    <property type="molecule type" value="Genomic_DNA"/>
</dbReference>
<evidence type="ECO:0000256" key="1">
    <source>
        <dbReference type="SAM" id="SignalP"/>
    </source>
</evidence>
<feature type="signal peptide" evidence="1">
    <location>
        <begin position="1"/>
        <end position="21"/>
    </location>
</feature>
<dbReference type="InterPro" id="IPR010607">
    <property type="entry name" value="DUF1194"/>
</dbReference>
<gene>
    <name evidence="3" type="ORF">CVT23_02180</name>
</gene>
<keyword evidence="4" id="KW-1185">Reference proteome</keyword>